<dbReference type="Proteomes" id="UP000664658">
    <property type="component" value="Unassembled WGS sequence"/>
</dbReference>
<organism evidence="3 4">
    <name type="scientific">Plesiomonas shigelloides</name>
    <name type="common">Aeromonas shigelloides</name>
    <dbReference type="NCBI Taxonomy" id="703"/>
    <lineage>
        <taxon>Bacteria</taxon>
        <taxon>Pseudomonadati</taxon>
        <taxon>Pseudomonadota</taxon>
        <taxon>Gammaproteobacteria</taxon>
        <taxon>Enterobacterales</taxon>
        <taxon>Enterobacteriaceae</taxon>
        <taxon>Plesiomonas</taxon>
    </lineage>
</organism>
<feature type="domain" description="AsmA" evidence="2">
    <location>
        <begin position="257"/>
        <end position="550"/>
    </location>
</feature>
<comment type="caution">
    <text evidence="3">The sequence shown here is derived from an EMBL/GenBank/DDBJ whole genome shotgun (WGS) entry which is preliminary data.</text>
</comment>
<evidence type="ECO:0000313" key="3">
    <source>
        <dbReference type="EMBL" id="MBO1108531.1"/>
    </source>
</evidence>
<name>A0A8I1W7U2_PLESH</name>
<dbReference type="EMBL" id="JAFNAA010000009">
    <property type="protein sequence ID" value="MBO1108531.1"/>
    <property type="molecule type" value="Genomic_DNA"/>
</dbReference>
<feature type="region of interest" description="Disordered" evidence="1">
    <location>
        <begin position="652"/>
        <end position="688"/>
    </location>
</feature>
<dbReference type="RefSeq" id="WP_207542125.1">
    <property type="nucleotide sequence ID" value="NZ_JAFNAA010000009.1"/>
</dbReference>
<evidence type="ECO:0000256" key="1">
    <source>
        <dbReference type="SAM" id="MobiDB-lite"/>
    </source>
</evidence>
<gene>
    <name evidence="3" type="ORF">J2R62_09880</name>
</gene>
<accession>A0A8I1W7U2</accession>
<dbReference type="InterPro" id="IPR007844">
    <property type="entry name" value="AsmA"/>
</dbReference>
<proteinExistence type="predicted"/>
<evidence type="ECO:0000313" key="4">
    <source>
        <dbReference type="Proteomes" id="UP000664658"/>
    </source>
</evidence>
<protein>
    <submittedName>
        <fullName evidence="3">AsmA family protein</fullName>
    </submittedName>
</protein>
<dbReference type="AlphaFoldDB" id="A0A8I1W7U2"/>
<dbReference type="Pfam" id="PF05170">
    <property type="entry name" value="AsmA"/>
    <property type="match status" value="1"/>
</dbReference>
<sequence length="688" mass="76052">MKLLSKFLCTLLILLALALVLAYALLQTPTGAGWLSDLLSRRSGYQITIAGVQHSPLNPAEIRLREVRLSRGSEPLLDAGTVTLRMGWYTLTHPRHWQQIRLQDGELRLPAVLQPQAQPPLQARQLLLQNMALSTPLDGRLLVAHPVSGGITPFIPGPGGWLGDDSRFELSAQSLTYGELELQRMLLRGRWQQGRLLLQDFGADMLQGQISGRGERSRDGHWSLRDLRLTRLRLQDNRLPQVLSRLWQRLPAITLHNLDLVDARFEGNDWSVNDLDLSAEDLQLGQGHLQSRDGLLSLNALDLVYRDVHLRDPVLKLTFTPDGITLDDVSTRFENGLLRTYGRWNAAQHSLQLDEVGISGIEYTLPDSWLHWLAQPLPSWLQQLNVLRLDVNNNLLVDIRPRFPFQFTALGASGSNLQLIRDQHWGLWQGSLRLNARDATVNKVDLRHLLLDLQAQDGQLTLHELSAFGGQGLWEGSGSLQQQGAWPFTLSLTGQQVALDSLQRWGWSALPLRGFGNIHLELASSAHAPEQGLRPLSGQLTVSAEQAMLQNTAAGGLFAEAKAGDNPRRWLDLSQQEGQMTLLRNLQLRLRAAGGMVNIEQASAAGQLPFSLTGRYARTVSTPDAVQSTQLQLTLSNPGLCERLTRHWQSSTPANAVADDSVAAPPLQSSVDVTPLPACGPQPAGNTK</sequence>
<reference evidence="3" key="1">
    <citation type="submission" date="2021-03" db="EMBL/GenBank/DDBJ databases">
        <title>Plesiomonas shigelloides zfcc0051, isolated from zebrafish feces.</title>
        <authorList>
            <person name="Vanderhoek Z."/>
            <person name="Gaulke C."/>
        </authorList>
    </citation>
    <scope>NUCLEOTIDE SEQUENCE</scope>
    <source>
        <strain evidence="3">Zfcc0051</strain>
    </source>
</reference>
<evidence type="ECO:0000259" key="2">
    <source>
        <dbReference type="Pfam" id="PF05170"/>
    </source>
</evidence>